<protein>
    <submittedName>
        <fullName evidence="1">DUF3052 domain-containing protein</fullName>
    </submittedName>
</protein>
<sequence>MSETKTVAEKAAVQFGFKDGDLIQEFGYDEDVDFDLRDALMDHVDSDLLDEEDQEVVDGVLLWWRAEDGDLVDELVDVLATLGEGGAIWLMTPKAGRDGHVSPLDIEEAAPEAGLHVTSSEEASPEWAATRLVMKQVR</sequence>
<proteinExistence type="predicted"/>
<dbReference type="EMBL" id="CP061538">
    <property type="protein sequence ID" value="QNV40817.1"/>
    <property type="molecule type" value="Genomic_DNA"/>
</dbReference>
<organism evidence="1 2">
    <name type="scientific">Rothia amarae</name>
    <dbReference type="NCBI Taxonomy" id="169480"/>
    <lineage>
        <taxon>Bacteria</taxon>
        <taxon>Bacillati</taxon>
        <taxon>Actinomycetota</taxon>
        <taxon>Actinomycetes</taxon>
        <taxon>Micrococcales</taxon>
        <taxon>Micrococcaceae</taxon>
        <taxon>Rothia</taxon>
    </lineage>
</organism>
<dbReference type="KEGG" id="rama:IDM48_05360"/>
<accession>A0A7H2BMC1</accession>
<evidence type="ECO:0000313" key="2">
    <source>
        <dbReference type="Proteomes" id="UP000516421"/>
    </source>
</evidence>
<dbReference type="Pfam" id="PF11253">
    <property type="entry name" value="DUF3052"/>
    <property type="match status" value="1"/>
</dbReference>
<dbReference type="InterPro" id="IPR021412">
    <property type="entry name" value="DUF3052"/>
</dbReference>
<name>A0A7H2BMC1_9MICC</name>
<evidence type="ECO:0000313" key="1">
    <source>
        <dbReference type="EMBL" id="QNV40817.1"/>
    </source>
</evidence>
<dbReference type="AlphaFoldDB" id="A0A7H2BMC1"/>
<dbReference type="Proteomes" id="UP000516421">
    <property type="component" value="Chromosome"/>
</dbReference>
<keyword evidence="2" id="KW-1185">Reference proteome</keyword>
<gene>
    <name evidence="1" type="ORF">IDM48_05360</name>
</gene>
<dbReference type="RefSeq" id="WP_068170115.1">
    <property type="nucleotide sequence ID" value="NZ_CP061538.1"/>
</dbReference>
<reference evidence="1 2" key="1">
    <citation type="submission" date="2020-09" db="EMBL/GenBank/DDBJ databases">
        <title>Investigation of environmental microbe.</title>
        <authorList>
            <person name="Ou Y."/>
            <person name="Kang Q."/>
        </authorList>
    </citation>
    <scope>NUCLEOTIDE SEQUENCE [LARGE SCALE GENOMIC DNA]</scope>
    <source>
        <strain evidence="1 2">KJZ-9</strain>
    </source>
</reference>